<comment type="caution">
    <text evidence="1">The sequence shown here is derived from an EMBL/GenBank/DDBJ whole genome shotgun (WGS) entry which is preliminary data.</text>
</comment>
<reference evidence="1 2" key="1">
    <citation type="submission" date="2016-01" db="EMBL/GenBank/DDBJ databases">
        <title>High potential of lignocellulose degradation of a new Verrucomicrobia species.</title>
        <authorList>
            <person name="Wang Y."/>
            <person name="Shi Y."/>
            <person name="Qiu Z."/>
            <person name="Liu S."/>
            <person name="Yang H."/>
        </authorList>
    </citation>
    <scope>NUCLEOTIDE SEQUENCE [LARGE SCALE GENOMIC DNA]</scope>
    <source>
        <strain evidence="1 2">TSB47</strain>
    </source>
</reference>
<dbReference type="Proteomes" id="UP000078486">
    <property type="component" value="Unassembled WGS sequence"/>
</dbReference>
<accession>A0A178IEU2</accession>
<sequence>MTRNPKLNIGVSIIGRNGKFGRSFKELFGLTDAEVKDVESRISTLREEFAAAALDKAEISEVPGLITIKIPPMEDGPAFYDKFMDTMKSILGSDRFPGFVQLADKQVMRLFDGFGSEYRTIELNFSGNHLSDGKINVTEHTTSGGGYASEWYSLKNIEEFKERFGGFEKIIIKH</sequence>
<evidence type="ECO:0000313" key="1">
    <source>
        <dbReference type="EMBL" id="OAM87687.1"/>
    </source>
</evidence>
<protein>
    <submittedName>
        <fullName evidence="1">Uncharacterized protein</fullName>
    </submittedName>
</protein>
<proteinExistence type="predicted"/>
<keyword evidence="2" id="KW-1185">Reference proteome</keyword>
<dbReference type="AlphaFoldDB" id="A0A178IEU2"/>
<gene>
    <name evidence="1" type="ORF">AW736_21725</name>
</gene>
<evidence type="ECO:0000313" key="2">
    <source>
        <dbReference type="Proteomes" id="UP000078486"/>
    </source>
</evidence>
<dbReference type="EMBL" id="LRRQ01000164">
    <property type="protein sequence ID" value="OAM87687.1"/>
    <property type="molecule type" value="Genomic_DNA"/>
</dbReference>
<organism evidence="1 2">
    <name type="scientific">Termitidicoccus mucosus</name>
    <dbReference type="NCBI Taxonomy" id="1184151"/>
    <lineage>
        <taxon>Bacteria</taxon>
        <taxon>Pseudomonadati</taxon>
        <taxon>Verrucomicrobiota</taxon>
        <taxon>Opitutia</taxon>
        <taxon>Opitutales</taxon>
        <taxon>Opitutaceae</taxon>
        <taxon>Termitidicoccus</taxon>
    </lineage>
</organism>
<name>A0A178IEU2_9BACT</name>